<dbReference type="Proteomes" id="UP000470470">
    <property type="component" value="Unassembled WGS sequence"/>
</dbReference>
<gene>
    <name evidence="2" type="ORF">G1H19_12410</name>
</gene>
<proteinExistence type="predicted"/>
<dbReference type="AlphaFoldDB" id="A0A7K3WE83"/>
<evidence type="ECO:0000313" key="3">
    <source>
        <dbReference type="Proteomes" id="UP000470470"/>
    </source>
</evidence>
<feature type="region of interest" description="Disordered" evidence="1">
    <location>
        <begin position="1"/>
        <end position="24"/>
    </location>
</feature>
<name>A0A7K3WE83_9ACTN</name>
<sequence>MTGSRPAVGDPDGRSGPLPDPGELTERLRDALARPWEPPGWVDVRSVRPPDPTA</sequence>
<dbReference type="RefSeq" id="WP_163638818.1">
    <property type="nucleotide sequence ID" value="NZ_JAAGWK010000016.1"/>
</dbReference>
<comment type="caution">
    <text evidence="2">The sequence shown here is derived from an EMBL/GenBank/DDBJ whole genome shotgun (WGS) entry which is preliminary data.</text>
</comment>
<dbReference type="EMBL" id="JAAGWK010000016">
    <property type="protein sequence ID" value="NEL54805.1"/>
    <property type="molecule type" value="Genomic_DNA"/>
</dbReference>
<evidence type="ECO:0000313" key="2">
    <source>
        <dbReference type="EMBL" id="NEL54805.1"/>
    </source>
</evidence>
<keyword evidence="3" id="KW-1185">Reference proteome</keyword>
<protein>
    <submittedName>
        <fullName evidence="2">Uncharacterized protein</fullName>
    </submittedName>
</protein>
<accession>A0A7K3WE83</accession>
<reference evidence="2 3" key="1">
    <citation type="submission" date="2020-02" db="EMBL/GenBank/DDBJ databases">
        <title>The whole genome sequence of CPCC 205119.</title>
        <authorList>
            <person name="Jiang Z."/>
        </authorList>
    </citation>
    <scope>NUCLEOTIDE SEQUENCE [LARGE SCALE GENOMIC DNA]</scope>
    <source>
        <strain evidence="2 3">CPCC 205119</strain>
    </source>
</reference>
<evidence type="ECO:0000256" key="1">
    <source>
        <dbReference type="SAM" id="MobiDB-lite"/>
    </source>
</evidence>
<organism evidence="2 3">
    <name type="scientific">Goekera deserti</name>
    <dbReference type="NCBI Taxonomy" id="2497753"/>
    <lineage>
        <taxon>Bacteria</taxon>
        <taxon>Bacillati</taxon>
        <taxon>Actinomycetota</taxon>
        <taxon>Actinomycetes</taxon>
        <taxon>Geodermatophilales</taxon>
        <taxon>Geodermatophilaceae</taxon>
        <taxon>Goekera</taxon>
    </lineage>
</organism>